<dbReference type="SMART" id="SM00044">
    <property type="entry name" value="CYCc"/>
    <property type="match status" value="1"/>
</dbReference>
<dbReference type="InterPro" id="IPR001054">
    <property type="entry name" value="A/G_cyclase"/>
</dbReference>
<dbReference type="PANTHER" id="PTHR43081">
    <property type="entry name" value="ADENYLATE CYCLASE, TERMINAL-DIFFERENTIATION SPECIFIC-RELATED"/>
    <property type="match status" value="1"/>
</dbReference>
<dbReference type="SMART" id="SM00240">
    <property type="entry name" value="FHA"/>
    <property type="match status" value="1"/>
</dbReference>
<dbReference type="PANTHER" id="PTHR43081:SF19">
    <property type="entry name" value="PH-SENSITIVE ADENYLATE CYCLASE RV1264"/>
    <property type="match status" value="1"/>
</dbReference>
<name>A0A829YC02_9GAMM</name>
<reference evidence="4" key="1">
    <citation type="submission" date="2020-01" db="EMBL/GenBank/DDBJ databases">
        <title>'Steroidobacter agaridevorans' sp. nov., agar-degrading bacteria isolated from rhizosphere soils.</title>
        <authorList>
            <person name="Ikenaga M."/>
            <person name="Kataoka M."/>
            <person name="Murouchi A."/>
            <person name="Katsuragi S."/>
            <person name="Sakai M."/>
        </authorList>
    </citation>
    <scope>NUCLEOTIDE SEQUENCE [LARGE SCALE GENOMIC DNA]</scope>
    <source>
        <strain evidence="4">YU21-B</strain>
    </source>
</reference>
<keyword evidence="4" id="KW-1185">Reference proteome</keyword>
<dbReference type="PROSITE" id="PS50006">
    <property type="entry name" value="FHA_DOMAIN"/>
    <property type="match status" value="1"/>
</dbReference>
<dbReference type="EMBL" id="BLJN01000002">
    <property type="protein sequence ID" value="GFE80715.1"/>
    <property type="molecule type" value="Genomic_DNA"/>
</dbReference>
<dbReference type="GO" id="GO:0006171">
    <property type="term" value="P:cAMP biosynthetic process"/>
    <property type="evidence" value="ECO:0007669"/>
    <property type="project" value="TreeGrafter"/>
</dbReference>
<evidence type="ECO:0008006" key="5">
    <source>
        <dbReference type="Google" id="ProtNLM"/>
    </source>
</evidence>
<dbReference type="InterPro" id="IPR000253">
    <property type="entry name" value="FHA_dom"/>
</dbReference>
<evidence type="ECO:0000259" key="2">
    <source>
        <dbReference type="PROSITE" id="PS50125"/>
    </source>
</evidence>
<dbReference type="Proteomes" id="UP000445000">
    <property type="component" value="Unassembled WGS sequence"/>
</dbReference>
<feature type="domain" description="Guanylate cyclase" evidence="2">
    <location>
        <begin position="8"/>
        <end position="123"/>
    </location>
</feature>
<dbReference type="InterPro" id="IPR008984">
    <property type="entry name" value="SMAD_FHA_dom_sf"/>
</dbReference>
<dbReference type="PROSITE" id="PS50125">
    <property type="entry name" value="GUANYLATE_CYCLASE_2"/>
    <property type="match status" value="1"/>
</dbReference>
<dbReference type="CDD" id="cd00060">
    <property type="entry name" value="FHA"/>
    <property type="match status" value="1"/>
</dbReference>
<dbReference type="AlphaFoldDB" id="A0A829YC02"/>
<accession>A0A829YC02</accession>
<dbReference type="GO" id="GO:0035556">
    <property type="term" value="P:intracellular signal transduction"/>
    <property type="evidence" value="ECO:0007669"/>
    <property type="project" value="InterPro"/>
</dbReference>
<dbReference type="GO" id="GO:0004016">
    <property type="term" value="F:adenylate cyclase activity"/>
    <property type="evidence" value="ECO:0007669"/>
    <property type="project" value="UniProtKB-ARBA"/>
</dbReference>
<dbReference type="Pfam" id="PF00211">
    <property type="entry name" value="Guanylate_cyc"/>
    <property type="match status" value="1"/>
</dbReference>
<dbReference type="Gene3D" id="3.30.70.1230">
    <property type="entry name" value="Nucleotide cyclase"/>
    <property type="match status" value="1"/>
</dbReference>
<gene>
    <name evidence="3" type="ORF">GCM10011487_27150</name>
</gene>
<dbReference type="InterPro" id="IPR050697">
    <property type="entry name" value="Adenylyl/Guanylyl_Cyclase_3/4"/>
</dbReference>
<feature type="domain" description="FHA" evidence="1">
    <location>
        <begin position="218"/>
        <end position="266"/>
    </location>
</feature>
<evidence type="ECO:0000259" key="1">
    <source>
        <dbReference type="PROSITE" id="PS50006"/>
    </source>
</evidence>
<dbReference type="CDD" id="cd07302">
    <property type="entry name" value="CHD"/>
    <property type="match status" value="1"/>
</dbReference>
<comment type="caution">
    <text evidence="3">The sequence shown here is derived from an EMBL/GenBank/DDBJ whole genome shotgun (WGS) entry which is preliminary data.</text>
</comment>
<protein>
    <recommendedName>
        <fullName evidence="5">Adenylate/guanylate cyclase domain-containing protein</fullName>
    </recommendedName>
</protein>
<proteinExistence type="predicted"/>
<evidence type="ECO:0000313" key="3">
    <source>
        <dbReference type="EMBL" id="GFE80715.1"/>
    </source>
</evidence>
<dbReference type="Gene3D" id="2.60.200.20">
    <property type="match status" value="1"/>
</dbReference>
<dbReference type="SUPFAM" id="SSF55073">
    <property type="entry name" value="Nucleotide cyclase"/>
    <property type="match status" value="1"/>
</dbReference>
<dbReference type="InterPro" id="IPR029787">
    <property type="entry name" value="Nucleotide_cyclase"/>
</dbReference>
<evidence type="ECO:0000313" key="4">
    <source>
        <dbReference type="Proteomes" id="UP000445000"/>
    </source>
</evidence>
<organism evidence="3 4">
    <name type="scientific">Steroidobacter agaridevorans</name>
    <dbReference type="NCBI Taxonomy" id="2695856"/>
    <lineage>
        <taxon>Bacteria</taxon>
        <taxon>Pseudomonadati</taxon>
        <taxon>Pseudomonadota</taxon>
        <taxon>Gammaproteobacteria</taxon>
        <taxon>Steroidobacterales</taxon>
        <taxon>Steroidobacteraceae</taxon>
        <taxon>Steroidobacter</taxon>
    </lineage>
</organism>
<dbReference type="Pfam" id="PF00498">
    <property type="entry name" value="FHA"/>
    <property type="match status" value="1"/>
</dbReference>
<dbReference type="RefSeq" id="WP_161812363.1">
    <property type="nucleotide sequence ID" value="NZ_BLJN01000002.1"/>
</dbReference>
<sequence>MGKDIELAILFADVVGSTRIYEVMGDLRARDMVLTCVEIMRAATEQNHGTVIKTIGDEIMATFPTANDAINAGSRMQHDIRIHAELKVEGQPIAIRIGGHFGPVVLENRDIFGAAVHTANRMTSQAKAGQIMITSAMVERLAPEWQSAVRQIDVATLKGKTNEDELFEVLWQKEDATSMLPAIALGATTAGRDKQRSRRLRLRFQGQEIVVDENRANIAIGRAEENDIVVKGNLISRLHAKIELVRNKFQLVDQSTNGTFVTTREGEEAFVRRDTMQLKGEGLIGFGRVPENNSSLTVRYVCEE</sequence>
<dbReference type="SUPFAM" id="SSF49879">
    <property type="entry name" value="SMAD/FHA domain"/>
    <property type="match status" value="1"/>
</dbReference>